<keyword evidence="2" id="KW-1185">Reference proteome</keyword>
<accession>A0ACA9YCW6</accession>
<organism evidence="1 2">
    <name type="scientific">[Candida] jaroonii</name>
    <dbReference type="NCBI Taxonomy" id="467808"/>
    <lineage>
        <taxon>Eukaryota</taxon>
        <taxon>Fungi</taxon>
        <taxon>Dikarya</taxon>
        <taxon>Ascomycota</taxon>
        <taxon>Saccharomycotina</taxon>
        <taxon>Pichiomycetes</taxon>
        <taxon>Debaryomycetaceae</taxon>
        <taxon>Yamadazyma</taxon>
    </lineage>
</organism>
<keyword evidence="1" id="KW-0547">Nucleotide-binding</keyword>
<keyword evidence="1" id="KW-0067">ATP-binding</keyword>
<sequence length="2053" mass="234251">MSNLNTIIKPSKSNNNDVDSNPTSMAGHVGMKDMGARVERDQIDKPQKKTPVSSDSIEFNDMGTIEDLSYYPTTNDNRQVLNLLMIEIHKKLPDTTHDAIISATDVVLEILKNDELDASTKRKDIDELLGTKLDDLEFNEYLNLSNRITDYGISDNQEDEDVEIAFEDEDDEQPDEVIEDEVNEDSVKPHDIPLDDTINGEDAIIRSTSTNESLSTKTISVVEIHKNYLDDFKLNDDFKQKFLNIEIATKDFKDEIDLEPKSLEKLLDNRWKIVFKLKYLESGLDAIKQQLLDMNMSDLLNEFVALENPQTKKRKLSETEDSDSKKIKPVVRQPKLVDLSSLIFDQGSRLMASTKVKLPKGSYQQNKKSYDIISVPPPEISQEIIDARNNLVPISTLPSWAHEAFPSGETSTLNVVQSKIYPMAFESDENILLCAPTGAGKTNVAMLTILRTIGNFRDKNGKIRLNDFKIVYIAPLKALVSEQMREFQRRLTSYGITVNQLSGDSSLSKSEIVDTQIIITTPEKWDVITRKTTDSSYVNLVRLVIIDEIHLLHDERGPVLESIVSRTLRHVEETGLPVRLVGLSATLPNYEDVAKFLRVDKGLFFFDAAYRPCPLEQKFVGIKEKKAIKKLAAMNEACYDQLEGCMANNHQMIIFVHSRKETFKTAHWLKEKLTSEGKLDGFLNGAGVKEILTSESDNMTNESLKDILPSGIGIHHAGLNKDERSVVEDLFAQGHLKVLVSTATLAWGVNLPAHTVVIKGTETYSPERGIWVQLSPQDILQMLGRAGRPRYDKSGEGVIITSQDEIQYYLAILNQQLPIESQLMSRLADNLNAEIVLGTVTSLEDAVGWLSYTYLYIRMCKSPGLYHVGSDYKDDETLYWKRVDMAHSALTVLQENKLISYDNDSKMVRPTELGKIASHYYIKYDTMNMYNSMLKPWLTEIDILSIFSRSDEFKYIPIRQEEKFEVKKMTEKCPIPIKESSADPLSKINVLLQSYISRLTLDGFALISDMIYVTQSAGRLIRAIYEICLRKNWSSLSKITLNLCKMIERRMWLTNSPLRQFGSLASKEIIRATETSHLPFVTYFNLSPETLAEAINLKGNSKRAYQLLQQFPKLTLSYYAQPLTSDLLRVQVEVVPDWDWNFSIHGNSQQFLMLVEDCDGDTTLYRDSVVIDRYQEKKSLLLEFTVPLVEPIQPNYYVTFINDKWLHSEFRIPIKLSDIKVPKKSTSFTRLNKEVLNVSGLQVREFEELFDFKYFNGFQSQVFHSLYNTDDNVFIGMSKGCGKTVCGELAMLNHWREGRGRILYLNPSIKIIDKLTKYWGRKFNDIGGGKSVDKLSGELTSDLATLSENHLILATPDQFEYIARRWRQRKVVQAIEMVVADDIHMLGTPGINYENCIAKMRFISTQVDHPIRFIALGNPLATGRDFGDYLGCPKQSIYNFDPAERFHKIEEIRLQGSTYMDTQALVSNNVYSTYKFCKENTKNGSSMVFVANFKTLLDVAFNFESLAETDDWKLSRTDEHSLLHRIGDHKVKNLLQKGIGILHDHMTSIEQAVVMKYVNEGWVSVVVATAECAEYCPGVNNVVILGTEYYEGKEHRYIGYSINTILEMIGCCKDELNQGKVVIHTKNSVINHYSRLINDGLPLESYYQSHIHDIFINEITTRVLKNRQDCIDWLTFTYFYRRLQLNPSFYDVKDVSHMGISAFLSDLVEDTIKDLVDGGLVEDEDENNDEEDEDDEDTLVSPLNGALIASHYGVRYQTMMELNKLDNKSKLRSILEIICSASEFEDLSIRYNEPILLEKIYNQVPVKSNNVDFESPYFKTFILLQAHFSRLKLPIELGKDLKFILSKVLNIIGATVDFLSSEGYLNSIQAIDLSQMIVQGLWNRDSPIKQLPHINEGILSRCKKYNVETVYDIMTLEDDERDDLLQLEGEQLEEVAEFVNKYPNVDISYELPGEIVADEPSEVIINLERDEDVDDLDVVAPYPGKKEQWWVIIGDSSTRQLYGIKKTTIAKEQQQVKVDITIPNSGEHELTVWVMCDSYLDADKELKFKCTVD</sequence>
<dbReference type="Proteomes" id="UP001152531">
    <property type="component" value="Unassembled WGS sequence"/>
</dbReference>
<dbReference type="EMBL" id="CALSDN010000011">
    <property type="protein sequence ID" value="CAH6722901.1"/>
    <property type="molecule type" value="Genomic_DNA"/>
</dbReference>
<comment type="caution">
    <text evidence="1">The sequence shown here is derived from an EMBL/GenBank/DDBJ whole genome shotgun (WGS) entry which is preliminary data.</text>
</comment>
<gene>
    <name evidence="1" type="ORF">CLIB1444_11S03730</name>
</gene>
<name>A0ACA9YCW6_9ASCO</name>
<keyword evidence="1" id="KW-0378">Hydrolase</keyword>
<evidence type="ECO:0000313" key="1">
    <source>
        <dbReference type="EMBL" id="CAH6722901.1"/>
    </source>
</evidence>
<protein>
    <submittedName>
        <fullName evidence="1">Pre-mRNA-splicing helicase Brr2p</fullName>
    </submittedName>
</protein>
<evidence type="ECO:0000313" key="2">
    <source>
        <dbReference type="Proteomes" id="UP001152531"/>
    </source>
</evidence>
<reference evidence="1" key="1">
    <citation type="submission" date="2022-06" db="EMBL/GenBank/DDBJ databases">
        <authorList>
            <person name="Legras J.-L."/>
            <person name="Devillers H."/>
            <person name="Grondin C."/>
        </authorList>
    </citation>
    <scope>NUCLEOTIDE SEQUENCE</scope>
    <source>
        <strain evidence="1">CLIB 1444</strain>
    </source>
</reference>
<keyword evidence="1" id="KW-0347">Helicase</keyword>
<proteinExistence type="predicted"/>